<feature type="transmembrane region" description="Helical" evidence="1">
    <location>
        <begin position="32"/>
        <end position="57"/>
    </location>
</feature>
<feature type="transmembrane region" description="Helical" evidence="1">
    <location>
        <begin position="102"/>
        <end position="123"/>
    </location>
</feature>
<evidence type="ECO:0000313" key="2">
    <source>
        <dbReference type="EMBL" id="MFC6177019.1"/>
    </source>
</evidence>
<proteinExistence type="predicted"/>
<keyword evidence="3" id="KW-1185">Reference proteome</keyword>
<dbReference type="RefSeq" id="WP_137611996.1">
    <property type="nucleotide sequence ID" value="NZ_BJDF01000016.1"/>
</dbReference>
<accession>A0ABW1RPN3</accession>
<evidence type="ECO:0000256" key="1">
    <source>
        <dbReference type="SAM" id="Phobius"/>
    </source>
</evidence>
<sequence>MSYLHKHSFFLIVVFVIGIYGNRYYFLDLNMFSQWALSIILTILDLLVFIPLMWFWTEKRLEAKQYKSARYSSILRAYPYRLSLQYFVIISTNLAANRLTHYPLTVILLISLIVLIILTPVYLDYFTNADLFHFSKFAA</sequence>
<gene>
    <name evidence="2" type="ORF">ACFQAV_09210</name>
</gene>
<protein>
    <submittedName>
        <fullName evidence="2">Uncharacterized protein</fullName>
    </submittedName>
</protein>
<keyword evidence="1" id="KW-0812">Transmembrane</keyword>
<feature type="transmembrane region" description="Helical" evidence="1">
    <location>
        <begin position="7"/>
        <end position="26"/>
    </location>
</feature>
<dbReference type="EMBL" id="JBHSSF010000021">
    <property type="protein sequence ID" value="MFC6177019.1"/>
    <property type="molecule type" value="Genomic_DNA"/>
</dbReference>
<name>A0ABW1RPN3_9LACO</name>
<keyword evidence="1" id="KW-1133">Transmembrane helix</keyword>
<evidence type="ECO:0000313" key="3">
    <source>
        <dbReference type="Proteomes" id="UP001596288"/>
    </source>
</evidence>
<organism evidence="2 3">
    <name type="scientific">Companilactobacillus huachuanensis</name>
    <dbReference type="NCBI Taxonomy" id="2559914"/>
    <lineage>
        <taxon>Bacteria</taxon>
        <taxon>Bacillati</taxon>
        <taxon>Bacillota</taxon>
        <taxon>Bacilli</taxon>
        <taxon>Lactobacillales</taxon>
        <taxon>Lactobacillaceae</taxon>
        <taxon>Companilactobacillus</taxon>
    </lineage>
</organism>
<reference evidence="3" key="1">
    <citation type="journal article" date="2019" name="Int. J. Syst. Evol. Microbiol.">
        <title>The Global Catalogue of Microorganisms (GCM) 10K type strain sequencing project: providing services to taxonomists for standard genome sequencing and annotation.</title>
        <authorList>
            <consortium name="The Broad Institute Genomics Platform"/>
            <consortium name="The Broad Institute Genome Sequencing Center for Infectious Disease"/>
            <person name="Wu L."/>
            <person name="Ma J."/>
        </authorList>
    </citation>
    <scope>NUCLEOTIDE SEQUENCE [LARGE SCALE GENOMIC DNA]</scope>
    <source>
        <strain evidence="3">CCM 8927</strain>
    </source>
</reference>
<keyword evidence="1" id="KW-0472">Membrane</keyword>
<dbReference type="Proteomes" id="UP001596288">
    <property type="component" value="Unassembled WGS sequence"/>
</dbReference>
<comment type="caution">
    <text evidence="2">The sequence shown here is derived from an EMBL/GenBank/DDBJ whole genome shotgun (WGS) entry which is preliminary data.</text>
</comment>